<organism evidence="2 3">
    <name type="scientific">Methanosarcina acetivorans</name>
    <dbReference type="NCBI Taxonomy" id="2214"/>
    <lineage>
        <taxon>Archaea</taxon>
        <taxon>Methanobacteriati</taxon>
        <taxon>Methanobacteriota</taxon>
        <taxon>Stenosarchaea group</taxon>
        <taxon>Methanomicrobia</taxon>
        <taxon>Methanosarcinales</taxon>
        <taxon>Methanosarcinaceae</taxon>
        <taxon>Methanosarcina</taxon>
    </lineage>
</organism>
<protein>
    <submittedName>
        <fullName evidence="2">VWA domain-containing protein</fullName>
    </submittedName>
</protein>
<dbReference type="RefSeq" id="WP_083755888.1">
    <property type="nucleotide sequence ID" value="NZ_DUJU01000099.1"/>
</dbReference>
<comment type="caution">
    <text evidence="2">The sequence shown here is derived from an EMBL/GenBank/DDBJ whole genome shotgun (WGS) entry which is preliminary data.</text>
</comment>
<reference evidence="2" key="1">
    <citation type="journal article" date="2020" name="bioRxiv">
        <title>A rank-normalized archaeal taxonomy based on genome phylogeny resolves widespread incomplete and uneven classifications.</title>
        <authorList>
            <person name="Rinke C."/>
            <person name="Chuvochina M."/>
            <person name="Mussig A.J."/>
            <person name="Chaumeil P.-A."/>
            <person name="Waite D.W."/>
            <person name="Whitman W.B."/>
            <person name="Parks D.H."/>
            <person name="Hugenholtz P."/>
        </authorList>
    </citation>
    <scope>NUCLEOTIDE SEQUENCE</scope>
    <source>
        <strain evidence="2">UBA8876</strain>
    </source>
</reference>
<dbReference type="PANTHER" id="PTHR10338:SF108">
    <property type="entry name" value="INTER-ALPHA-TRYPSIN INHIBITOR HEAVY CHAIN H4-LIKE PROTEIN"/>
    <property type="match status" value="1"/>
</dbReference>
<dbReference type="InterPro" id="IPR036465">
    <property type="entry name" value="vWFA_dom_sf"/>
</dbReference>
<dbReference type="GeneID" id="24782740"/>
<dbReference type="SUPFAM" id="SSF53300">
    <property type="entry name" value="vWA-like"/>
    <property type="match status" value="1"/>
</dbReference>
<dbReference type="InterPro" id="IPR002035">
    <property type="entry name" value="VWF_A"/>
</dbReference>
<dbReference type="EMBL" id="DUJU01000099">
    <property type="protein sequence ID" value="HIH94086.1"/>
    <property type="molecule type" value="Genomic_DNA"/>
</dbReference>
<accession>A0A832W9U4</accession>
<name>A0A832W9U4_9EURY</name>
<dbReference type="Pfam" id="PF00092">
    <property type="entry name" value="VWA"/>
    <property type="match status" value="1"/>
</dbReference>
<dbReference type="PROSITE" id="PS50234">
    <property type="entry name" value="VWFA"/>
    <property type="match status" value="1"/>
</dbReference>
<sequence length="253" mass="28061">MRYETDFLPPSELRVVFETENPPLNGNMLFYENGSEGYFMHIFSPGEEELGTSAMSKEIIFVLDKSGSMEGDKIEQVKEVFGNIIEDLPPGDYFNIIFFDSTAQSYSGTLMEANSEEKAGALDFVNNLDANGSMNINEALLTALGMFNPESERVPIIVFLTDGEPTQGVVSPYAIRQNIKDANSAQVSIFSIAFGIDDESNYYFLRAIENYGTAEWFSPDANAAEEIGSFYETISTPLITDMEFSYGGRSLKS</sequence>
<proteinExistence type="predicted"/>
<dbReference type="SMART" id="SM00327">
    <property type="entry name" value="VWA"/>
    <property type="match status" value="1"/>
</dbReference>
<evidence type="ECO:0000313" key="2">
    <source>
        <dbReference type="EMBL" id="HIH94086.1"/>
    </source>
</evidence>
<dbReference type="AlphaFoldDB" id="A0A832W9U4"/>
<evidence type="ECO:0000259" key="1">
    <source>
        <dbReference type="PROSITE" id="PS50234"/>
    </source>
</evidence>
<gene>
    <name evidence="2" type="ORF">HA338_08595</name>
</gene>
<dbReference type="Proteomes" id="UP000600774">
    <property type="component" value="Unassembled WGS sequence"/>
</dbReference>
<dbReference type="Gene3D" id="3.40.50.410">
    <property type="entry name" value="von Willebrand factor, type A domain"/>
    <property type="match status" value="1"/>
</dbReference>
<feature type="domain" description="VWFA" evidence="1">
    <location>
        <begin position="58"/>
        <end position="234"/>
    </location>
</feature>
<dbReference type="InterPro" id="IPR050934">
    <property type="entry name" value="ITIH"/>
</dbReference>
<dbReference type="PANTHER" id="PTHR10338">
    <property type="entry name" value="INTER-ALPHA-TRYPSIN INHIBITOR HEAVY CHAIN FAMILY MEMBER"/>
    <property type="match status" value="1"/>
</dbReference>
<evidence type="ECO:0000313" key="3">
    <source>
        <dbReference type="Proteomes" id="UP000600774"/>
    </source>
</evidence>